<gene>
    <name evidence="2" type="ORF">FEQUK3_LOCUS5266</name>
</gene>
<accession>A0A8J2IQH3</accession>
<evidence type="ECO:0000313" key="3">
    <source>
        <dbReference type="Proteomes" id="UP000693738"/>
    </source>
</evidence>
<evidence type="ECO:0000256" key="1">
    <source>
        <dbReference type="SAM" id="MobiDB-lite"/>
    </source>
</evidence>
<reference evidence="2" key="1">
    <citation type="submission" date="2021-05" db="EMBL/GenBank/DDBJ databases">
        <authorList>
            <person name="Khan N."/>
        </authorList>
    </citation>
    <scope>NUCLEOTIDE SEQUENCE</scope>
</reference>
<protein>
    <submittedName>
        <fullName evidence="2">Uncharacterized protein</fullName>
    </submittedName>
</protein>
<name>A0A8J2IQH3_FUSEQ</name>
<evidence type="ECO:0000313" key="2">
    <source>
        <dbReference type="EMBL" id="CAG7559546.1"/>
    </source>
</evidence>
<sequence>MSWGSWHGIGFGAETPIWLRDDTPNVTQRLVSRAFRVDWANKMTSQKLIIIRNHPTMSDEKKRLAELDKQAESSAPGSSSTLLDLPPSYEPQSAPRVSQDDDIQAPEDFPILVIDDCRIYSAYAPTRTLYTLSNPVCDATRTVYGIEKFRYKVDNSSDEPKLRHTVDHIYDFQRDIQLKALPTMHIKGFTSSKRTYKSAIISDSTKIGGGYKIEDERAEGKDNEELLKTERPFKDLLNQGRGNTIEWKDASGQVLAVETKLQRDKDKKIVEPPRLAIKANISEKLYDLLVTSWCAVVWKEARGDLKEPLTWEKFKDRASRVSNRGSAALWPGF</sequence>
<feature type="region of interest" description="Disordered" evidence="1">
    <location>
        <begin position="65"/>
        <end position="101"/>
    </location>
</feature>
<dbReference type="Proteomes" id="UP000693738">
    <property type="component" value="Unassembled WGS sequence"/>
</dbReference>
<comment type="caution">
    <text evidence="2">The sequence shown here is derived from an EMBL/GenBank/DDBJ whole genome shotgun (WGS) entry which is preliminary data.</text>
</comment>
<proteinExistence type="predicted"/>
<dbReference type="AlphaFoldDB" id="A0A8J2IQH3"/>
<dbReference type="EMBL" id="CAJSTJ010000129">
    <property type="protein sequence ID" value="CAG7559546.1"/>
    <property type="molecule type" value="Genomic_DNA"/>
</dbReference>
<organism evidence="2 3">
    <name type="scientific">Fusarium equiseti</name>
    <name type="common">Fusarium scirpi</name>
    <dbReference type="NCBI Taxonomy" id="61235"/>
    <lineage>
        <taxon>Eukaryota</taxon>
        <taxon>Fungi</taxon>
        <taxon>Dikarya</taxon>
        <taxon>Ascomycota</taxon>
        <taxon>Pezizomycotina</taxon>
        <taxon>Sordariomycetes</taxon>
        <taxon>Hypocreomycetidae</taxon>
        <taxon>Hypocreales</taxon>
        <taxon>Nectriaceae</taxon>
        <taxon>Fusarium</taxon>
        <taxon>Fusarium incarnatum-equiseti species complex</taxon>
    </lineage>
</organism>
<feature type="compositionally biased region" description="Polar residues" evidence="1">
    <location>
        <begin position="72"/>
        <end position="82"/>
    </location>
</feature>